<dbReference type="RefSeq" id="WP_329505009.1">
    <property type="nucleotide sequence ID" value="NZ_BAAAYZ010000211.1"/>
</dbReference>
<feature type="region of interest" description="Disordered" evidence="1">
    <location>
        <begin position="122"/>
        <end position="143"/>
    </location>
</feature>
<keyword evidence="3" id="KW-1185">Reference proteome</keyword>
<protein>
    <recommendedName>
        <fullName evidence="4">Transposase</fullName>
    </recommendedName>
</protein>
<accession>A0ABU7FB41</accession>
<evidence type="ECO:0000313" key="3">
    <source>
        <dbReference type="Proteomes" id="UP001333996"/>
    </source>
</evidence>
<dbReference type="EMBL" id="JAYWVC010000006">
    <property type="protein sequence ID" value="MED7821080.1"/>
    <property type="molecule type" value="Genomic_DNA"/>
</dbReference>
<comment type="caution">
    <text evidence="2">The sequence shown here is derived from an EMBL/GenBank/DDBJ whole genome shotgun (WGS) entry which is preliminary data.</text>
</comment>
<reference evidence="2" key="1">
    <citation type="submission" date="2024-01" db="EMBL/GenBank/DDBJ databases">
        <title>First draft genome sequence data of TA4-1, the type strain of Gram-positive actinobacterium Streptomyces chiangmaiensis.</title>
        <authorList>
            <person name="Yasawong M."/>
            <person name="Nantapong N."/>
        </authorList>
    </citation>
    <scope>NUCLEOTIDE SEQUENCE</scope>
    <source>
        <strain evidence="2">TA4-1</strain>
    </source>
</reference>
<evidence type="ECO:0000313" key="2">
    <source>
        <dbReference type="EMBL" id="MED7821080.1"/>
    </source>
</evidence>
<gene>
    <name evidence="2" type="ORF">VXC91_03550</name>
</gene>
<organism evidence="2 3">
    <name type="scientific">Streptomyces chiangmaiensis</name>
    <dbReference type="NCBI Taxonomy" id="766497"/>
    <lineage>
        <taxon>Bacteria</taxon>
        <taxon>Bacillati</taxon>
        <taxon>Actinomycetota</taxon>
        <taxon>Actinomycetes</taxon>
        <taxon>Kitasatosporales</taxon>
        <taxon>Streptomycetaceae</taxon>
        <taxon>Streptomyces</taxon>
    </lineage>
</organism>
<evidence type="ECO:0000256" key="1">
    <source>
        <dbReference type="SAM" id="MobiDB-lite"/>
    </source>
</evidence>
<proteinExistence type="predicted"/>
<name>A0ABU7FB41_9ACTN</name>
<sequence length="143" mass="15927">MTTRRPRDLGAERSALRAAADRLLEGAPLRSESGRLTVTELLRESGLRRDVVYSTHKDLVEEFQARARAQQHTPVLAQSLADENTQLKQKLTDAMSALAKEREVTATLRRLVAELDLELHAAREGSGPARVTSLPARRQPPRK</sequence>
<dbReference type="Proteomes" id="UP001333996">
    <property type="component" value="Unassembled WGS sequence"/>
</dbReference>
<evidence type="ECO:0008006" key="4">
    <source>
        <dbReference type="Google" id="ProtNLM"/>
    </source>
</evidence>